<dbReference type="InterPro" id="IPR027640">
    <property type="entry name" value="Kinesin-like_fam"/>
</dbReference>
<protein>
    <recommendedName>
        <fullName evidence="5">Kinesin motor domain-containing protein</fullName>
    </recommendedName>
</protein>
<evidence type="ECO:0000256" key="1">
    <source>
        <dbReference type="ARBA" id="ARBA00023054"/>
    </source>
</evidence>
<geneLocation type="mitochondrion" evidence="7"/>
<keyword evidence="1 4" id="KW-0175">Coiled coil</keyword>
<keyword evidence="7" id="KW-0496">Mitochondrion</keyword>
<evidence type="ECO:0000256" key="2">
    <source>
        <dbReference type="ARBA" id="ARBA00023175"/>
    </source>
</evidence>
<comment type="caution">
    <text evidence="3">Lacks conserved residue(s) required for the propagation of feature annotation.</text>
</comment>
<evidence type="ECO:0000313" key="6">
    <source>
        <dbReference type="EMBL" id="CEO98912.1"/>
    </source>
</evidence>
<dbReference type="InterPro" id="IPR001752">
    <property type="entry name" value="Kinesin_motor_dom"/>
</dbReference>
<dbReference type="GO" id="GO:0007018">
    <property type="term" value="P:microtubule-based movement"/>
    <property type="evidence" value="ECO:0007669"/>
    <property type="project" value="InterPro"/>
</dbReference>
<comment type="similarity">
    <text evidence="3">Belongs to the TRAFAC class myosin-kinesin ATPase superfamily. Kinesin family.</text>
</comment>
<dbReference type="PROSITE" id="PS50067">
    <property type="entry name" value="KINESIN_MOTOR_2"/>
    <property type="match status" value="1"/>
</dbReference>
<dbReference type="AlphaFoldDB" id="A0A0G4IUJ8"/>
<sequence>MDAAKIKVGLRLQPGTVLDSAQVDHKFPSGSSNRSVYEDLCRPLIGKALLGHNVAIVCYGANAAREPTLFTGGTDPGVMLRAVNDVFDHVQVSTDRAFLIRLSVFAVAADGNTVDLLCPDSSRPCRLIDDRHAGAAVDGLVEIVVPDARQVSVCLQQALRVQSALQRRRFAMVNVFADLHIESCATIDAPCRVSLLRFARIDDSDNGIISVADAIASGASPEYRSTNVTRLLEFAIGGNGFAAFVVTSGTSLATGEKLARVFNRPVENTTAPGDVIRQLRVEVGEIRARMELDRPGDKVDDIDAGLMEALATKMAQLRRAKSDTWAERRRRSVTAMDERKRVLERESLLFVLDEPVECDPDIAKRTYRERDAFVRASLAFAKARIEVDGRDPNAPGHKDLVDDLARQREKLDKIRANFNSLVELAVEDEQKQRALYVSGPDLDKLHALADDIELLDLEALKAEDPKFIKIKGKLDNDYRNRCSEISDRCKGGPAEAAERDILDREHRLIEQLENVKWERDEVIGRLIERESRHRAQNAQMQREMLNVFRDYRVCLDQRLHRLDAMYRGLLDDAVRDVLRLQSEKTTLERRLRSMGQS</sequence>
<dbReference type="PANTHER" id="PTHR47968">
    <property type="entry name" value="CENTROMERE PROTEIN E"/>
    <property type="match status" value="1"/>
</dbReference>
<feature type="domain" description="Kinesin motor" evidence="5">
    <location>
        <begin position="1"/>
        <end position="163"/>
    </location>
</feature>
<keyword evidence="2" id="KW-0505">Motor protein</keyword>
<evidence type="ECO:0000313" key="7">
    <source>
        <dbReference type="EMBL" id="SPQ92985.1"/>
    </source>
</evidence>
<dbReference type="SMART" id="SM00129">
    <property type="entry name" value="KISc"/>
    <property type="match status" value="1"/>
</dbReference>
<reference evidence="7 9" key="2">
    <citation type="submission" date="2018-03" db="EMBL/GenBank/DDBJ databases">
        <authorList>
            <person name="Fogelqvist J."/>
        </authorList>
    </citation>
    <scope>NUCLEOTIDE SEQUENCE [LARGE SCALE GENOMIC DNA]</scope>
</reference>
<dbReference type="InterPro" id="IPR027417">
    <property type="entry name" value="P-loop_NTPase"/>
</dbReference>
<dbReference type="Gene3D" id="3.40.850.10">
    <property type="entry name" value="Kinesin motor domain"/>
    <property type="match status" value="1"/>
</dbReference>
<evidence type="ECO:0000313" key="8">
    <source>
        <dbReference type="Proteomes" id="UP000039324"/>
    </source>
</evidence>
<dbReference type="InterPro" id="IPR036961">
    <property type="entry name" value="Kinesin_motor_dom_sf"/>
</dbReference>
<gene>
    <name evidence="6" type="ORF">PBRA_007026</name>
    <name evidence="7" type="ORF">PLBR_LOCUS200</name>
</gene>
<evidence type="ECO:0000256" key="4">
    <source>
        <dbReference type="SAM" id="Coils"/>
    </source>
</evidence>
<dbReference type="Proteomes" id="UP000039324">
    <property type="component" value="Unassembled WGS sequence"/>
</dbReference>
<reference evidence="6 8" key="1">
    <citation type="submission" date="2015-02" db="EMBL/GenBank/DDBJ databases">
        <authorList>
            <person name="Chooi Y.-H."/>
        </authorList>
    </citation>
    <scope>NUCLEOTIDE SEQUENCE [LARGE SCALE GENOMIC DNA]</scope>
    <source>
        <strain evidence="6">E3</strain>
    </source>
</reference>
<organism evidence="6 8">
    <name type="scientific">Plasmodiophora brassicae</name>
    <name type="common">Clubroot disease agent</name>
    <dbReference type="NCBI Taxonomy" id="37360"/>
    <lineage>
        <taxon>Eukaryota</taxon>
        <taxon>Sar</taxon>
        <taxon>Rhizaria</taxon>
        <taxon>Endomyxa</taxon>
        <taxon>Phytomyxea</taxon>
        <taxon>Plasmodiophorida</taxon>
        <taxon>Plasmodiophoridae</taxon>
        <taxon>Plasmodiophora</taxon>
    </lineage>
</organism>
<dbReference type="GO" id="GO:0005524">
    <property type="term" value="F:ATP binding"/>
    <property type="evidence" value="ECO:0007669"/>
    <property type="project" value="InterPro"/>
</dbReference>
<dbReference type="SUPFAM" id="SSF52540">
    <property type="entry name" value="P-loop containing nucleoside triphosphate hydrolases"/>
    <property type="match status" value="1"/>
</dbReference>
<dbReference type="OMA" id="RYSSHIK"/>
<dbReference type="PANTHER" id="PTHR47968:SF75">
    <property type="entry name" value="CENTROMERE-ASSOCIATED PROTEIN E"/>
    <property type="match status" value="1"/>
</dbReference>
<keyword evidence="8" id="KW-1185">Reference proteome</keyword>
<dbReference type="Pfam" id="PF00225">
    <property type="entry name" value="Kinesin"/>
    <property type="match status" value="1"/>
</dbReference>
<dbReference type="EMBL" id="CDSF01000088">
    <property type="protein sequence ID" value="CEO98912.1"/>
    <property type="molecule type" value="Genomic_DNA"/>
</dbReference>
<name>A0A0G4IUJ8_PLABS</name>
<dbReference type="GO" id="GO:0008017">
    <property type="term" value="F:microtubule binding"/>
    <property type="evidence" value="ECO:0007669"/>
    <property type="project" value="InterPro"/>
</dbReference>
<dbReference type="EMBL" id="OVEO01000001">
    <property type="protein sequence ID" value="SPQ92985.1"/>
    <property type="molecule type" value="Genomic_DNA"/>
</dbReference>
<evidence type="ECO:0000313" key="9">
    <source>
        <dbReference type="Proteomes" id="UP000290189"/>
    </source>
</evidence>
<accession>A0A0G4IUJ8</accession>
<dbReference type="STRING" id="37360.A0A0G4IUJ8"/>
<evidence type="ECO:0000259" key="5">
    <source>
        <dbReference type="PROSITE" id="PS50067"/>
    </source>
</evidence>
<feature type="coiled-coil region" evidence="4">
    <location>
        <begin position="397"/>
        <end position="424"/>
    </location>
</feature>
<dbReference type="GO" id="GO:0003777">
    <property type="term" value="F:microtubule motor activity"/>
    <property type="evidence" value="ECO:0007669"/>
    <property type="project" value="InterPro"/>
</dbReference>
<dbReference type="OrthoDB" id="9950031at2759"/>
<dbReference type="Proteomes" id="UP000290189">
    <property type="component" value="Unassembled WGS sequence"/>
</dbReference>
<evidence type="ECO:0000256" key="3">
    <source>
        <dbReference type="PROSITE-ProRule" id="PRU00283"/>
    </source>
</evidence>
<proteinExistence type="inferred from homology"/>